<dbReference type="AlphaFoldDB" id="X1BGD7"/>
<proteinExistence type="predicted"/>
<accession>X1BGD7</accession>
<dbReference type="Pfam" id="PF13701">
    <property type="entry name" value="DDE_Tnp_1_4"/>
    <property type="match status" value="1"/>
</dbReference>
<feature type="domain" description="Transposase DDE" evidence="1">
    <location>
        <begin position="4"/>
        <end position="187"/>
    </location>
</feature>
<name>X1BGD7_9ZZZZ</name>
<evidence type="ECO:0000259" key="1">
    <source>
        <dbReference type="Pfam" id="PF13701"/>
    </source>
</evidence>
<reference evidence="2" key="1">
    <citation type="journal article" date="2014" name="Front. Microbiol.">
        <title>High frequency of phylogenetically diverse reductive dehalogenase-homologous genes in deep subseafloor sedimentary metagenomes.</title>
        <authorList>
            <person name="Kawai M."/>
            <person name="Futagami T."/>
            <person name="Toyoda A."/>
            <person name="Takaki Y."/>
            <person name="Nishi S."/>
            <person name="Hori S."/>
            <person name="Arai W."/>
            <person name="Tsubouchi T."/>
            <person name="Morono Y."/>
            <person name="Uchiyama I."/>
            <person name="Ito T."/>
            <person name="Fujiyama A."/>
            <person name="Inagaki F."/>
            <person name="Takami H."/>
        </authorList>
    </citation>
    <scope>NUCLEOTIDE SEQUENCE</scope>
    <source>
        <strain evidence="2">Expedition CK06-06</strain>
    </source>
</reference>
<protein>
    <recommendedName>
        <fullName evidence="1">Transposase DDE domain-containing protein</fullName>
    </recommendedName>
</protein>
<evidence type="ECO:0000313" key="2">
    <source>
        <dbReference type="EMBL" id="GAG83188.1"/>
    </source>
</evidence>
<organism evidence="2">
    <name type="scientific">marine sediment metagenome</name>
    <dbReference type="NCBI Taxonomy" id="412755"/>
    <lineage>
        <taxon>unclassified sequences</taxon>
        <taxon>metagenomes</taxon>
        <taxon>ecological metagenomes</taxon>
    </lineage>
</organism>
<dbReference type="EMBL" id="BART01016553">
    <property type="protein sequence ID" value="GAG83188.1"/>
    <property type="molecule type" value="Genomic_DNA"/>
</dbReference>
<dbReference type="InterPro" id="IPR025668">
    <property type="entry name" value="Tnp_DDE_dom"/>
</dbReference>
<gene>
    <name evidence="2" type="ORF">S01H4_31800</name>
</gene>
<feature type="non-terminal residue" evidence="2">
    <location>
        <position position="217"/>
    </location>
</feature>
<sequence>MMLLVVHLIIGHRRLRDVDYYRDDEMVKRVLGLKRLPDVSTISRSLRSADEVSVDKVRSESTHLVIERLLTEGLSRVTLDFDGSVLSTGRHAEGTAVGFNKKKKGARSYYPLFCTVAQTDQVLDVHHRPGNVHDSNGADAFIGQCLHSVRSALPRTKIETRIDSAFFNEIIADQLHGTGVEFTISVPFERFTELKEMIKGRKRWRRLNDELSFFETR</sequence>
<comment type="caution">
    <text evidence="2">The sequence shown here is derived from an EMBL/GenBank/DDBJ whole genome shotgun (WGS) entry which is preliminary data.</text>
</comment>